<dbReference type="RefSeq" id="WP_239165334.1">
    <property type="nucleotide sequence ID" value="NZ_BONH01000006.1"/>
</dbReference>
<dbReference type="InterPro" id="IPR051943">
    <property type="entry name" value="TRAFAC_Dynamin-like_GTPase"/>
</dbReference>
<proteinExistence type="predicted"/>
<name>A0A8J3KIX3_9ACTN</name>
<organism evidence="2 3">
    <name type="scientific">Catellatospora citrea</name>
    <dbReference type="NCBI Taxonomy" id="53366"/>
    <lineage>
        <taxon>Bacteria</taxon>
        <taxon>Bacillati</taxon>
        <taxon>Actinomycetota</taxon>
        <taxon>Actinomycetes</taxon>
        <taxon>Micromonosporales</taxon>
        <taxon>Micromonosporaceae</taxon>
        <taxon>Catellatospora</taxon>
    </lineage>
</organism>
<protein>
    <submittedName>
        <fullName evidence="2">Isoniazid inducible gene protein IniA</fullName>
    </submittedName>
</protein>
<dbReference type="PANTHER" id="PTHR43681">
    <property type="entry name" value="TRANSMEMBRANE GTPASE FZO"/>
    <property type="match status" value="1"/>
</dbReference>
<gene>
    <name evidence="2" type="ORF">Cci01nite_18930</name>
</gene>
<sequence>MIAPIWLDVLDETARLSAAHGRTDLVESVQQKRTQLLDPRLRVLVLGEPGQGKSQLINGLLNAPACPVGDELTTVLPTVVTHADIPTVALVHTPPAGNHPGGAITEPDRTPLPLDQVAAAVAGKLGGHPGAAHVEIGLPRALLGSGMVLIDTPGLDALDPTQLDALTAFARADIVLVASDVNSELSPAEISTIGHLAQSHARVTLVLTKIDLSPRWRDAAEQSRRRLAAIGVRPAVIPVSADLRLRAAGSNDSTVNAESGFPALLARLNADRAAKTDELARAAVGQLTRTVVEQLAAPLRTEPAEARPEPTPGPLSRLHEAQRTVDELRRCSVRWQHTLNDEMADLLSDLEYDLRDRTRKILRKVDEVFDKADPLSDWDTFAQWLDENLLEADEANHGWMLQRFDVISRRVAEHFLAYGHGDGTAPGWSPTSRDHLTENVPLMEQPYVERFTYVQKFFTGLRGSYGGILIFGLATSLAGMPLINPVSLGAGALFGAKTVLDESRGLLKRRQATVKAAAQRHVDDFFLLVSKDCRDMVRQLQRLLRDHYTALTEQLQQQIVESLRRAKLAADADVAERDQQMRQLAVLQEQARRLAAAPTGARA</sequence>
<keyword evidence="3" id="KW-1185">Reference proteome</keyword>
<feature type="domain" description="Dynamin N-terminal" evidence="1">
    <location>
        <begin position="43"/>
        <end position="208"/>
    </location>
</feature>
<dbReference type="InterPro" id="IPR045063">
    <property type="entry name" value="Dynamin_N"/>
</dbReference>
<reference evidence="2 3" key="1">
    <citation type="submission" date="2021-01" db="EMBL/GenBank/DDBJ databases">
        <title>Whole genome shotgun sequence of Catellatospora citrea NBRC 14495.</title>
        <authorList>
            <person name="Komaki H."/>
            <person name="Tamura T."/>
        </authorList>
    </citation>
    <scope>NUCLEOTIDE SEQUENCE [LARGE SCALE GENOMIC DNA]</scope>
    <source>
        <strain evidence="2 3">NBRC 14495</strain>
    </source>
</reference>
<evidence type="ECO:0000313" key="2">
    <source>
        <dbReference type="EMBL" id="GIF96799.1"/>
    </source>
</evidence>
<dbReference type="PANTHER" id="PTHR43681:SF1">
    <property type="entry name" value="SARCALUMENIN"/>
    <property type="match status" value="1"/>
</dbReference>
<dbReference type="AlphaFoldDB" id="A0A8J3KIX3"/>
<comment type="caution">
    <text evidence="2">The sequence shown here is derived from an EMBL/GenBank/DDBJ whole genome shotgun (WGS) entry which is preliminary data.</text>
</comment>
<dbReference type="EMBL" id="BONH01000006">
    <property type="protein sequence ID" value="GIF96799.1"/>
    <property type="molecule type" value="Genomic_DNA"/>
</dbReference>
<evidence type="ECO:0000259" key="1">
    <source>
        <dbReference type="Pfam" id="PF00350"/>
    </source>
</evidence>
<evidence type="ECO:0000313" key="3">
    <source>
        <dbReference type="Proteomes" id="UP000659904"/>
    </source>
</evidence>
<accession>A0A8J3KIX3</accession>
<dbReference type="Pfam" id="PF00350">
    <property type="entry name" value="Dynamin_N"/>
    <property type="match status" value="1"/>
</dbReference>
<dbReference type="InterPro" id="IPR027417">
    <property type="entry name" value="P-loop_NTPase"/>
</dbReference>
<dbReference type="Gene3D" id="3.40.50.300">
    <property type="entry name" value="P-loop containing nucleotide triphosphate hydrolases"/>
    <property type="match status" value="1"/>
</dbReference>
<dbReference type="SUPFAM" id="SSF52540">
    <property type="entry name" value="P-loop containing nucleoside triphosphate hydrolases"/>
    <property type="match status" value="1"/>
</dbReference>
<dbReference type="Proteomes" id="UP000659904">
    <property type="component" value="Unassembled WGS sequence"/>
</dbReference>